<keyword evidence="1" id="KW-0999">Mitochondrion inner membrane</keyword>
<gene>
    <name evidence="3" type="ORF">OE88DRAFT_276972</name>
</gene>
<evidence type="ECO:0000256" key="2">
    <source>
        <dbReference type="SAM" id="MobiDB-lite"/>
    </source>
</evidence>
<sequence>MRIRVPLRALTVPVAGITVVSNEKEKLPIYPQPEPAVVVFDEPSELERQIGSVRTTVTGAYKDAHAKVQGVVSRWIGVEHAVESRVKSLLDPSEEITPGLLYTTIATLSTSIFTRTRSLPLRLVLPPTAFFVSLSYFLPKTSANISEYTTELEERYIPSVAEKHAIARAHSGMLVERIKDGAVSGREQLGSQVGKGVDWVQGVTGLKIREALGRGEGEVNSVTREVEKMLERDKENLKGFAQDVADGVRTRSAAAVDKVEQMAETDKGLFSRWGRSQKASSSSSEDPVVKAREFVGDVVDGTVERTKATAAEVSKMAETDKKLVKEFVGDVAKETEARSKAAAEEMGKMAKTDKELAKDGKEDAKKEIKRLV</sequence>
<organism evidence="3 4">
    <name type="scientific">Heliocybe sulcata</name>
    <dbReference type="NCBI Taxonomy" id="5364"/>
    <lineage>
        <taxon>Eukaryota</taxon>
        <taxon>Fungi</taxon>
        <taxon>Dikarya</taxon>
        <taxon>Basidiomycota</taxon>
        <taxon>Agaricomycotina</taxon>
        <taxon>Agaricomycetes</taxon>
        <taxon>Gloeophyllales</taxon>
        <taxon>Gloeophyllaceae</taxon>
        <taxon>Heliocybe</taxon>
    </lineage>
</organism>
<dbReference type="PANTHER" id="PTHR28268:SF1">
    <property type="entry name" value="MICOS SUBUNIT MIC26"/>
    <property type="match status" value="1"/>
</dbReference>
<evidence type="ECO:0000256" key="1">
    <source>
        <dbReference type="RuleBase" id="RU363021"/>
    </source>
</evidence>
<dbReference type="EMBL" id="ML213513">
    <property type="protein sequence ID" value="TFK50628.1"/>
    <property type="molecule type" value="Genomic_DNA"/>
</dbReference>
<dbReference type="InterPro" id="IPR019166">
    <property type="entry name" value="MIC26/MIC27"/>
</dbReference>
<keyword evidence="1" id="KW-0496">Mitochondrion</keyword>
<reference evidence="3 4" key="1">
    <citation type="journal article" date="2019" name="Nat. Ecol. Evol.">
        <title>Megaphylogeny resolves global patterns of mushroom evolution.</title>
        <authorList>
            <person name="Varga T."/>
            <person name="Krizsan K."/>
            <person name="Foldi C."/>
            <person name="Dima B."/>
            <person name="Sanchez-Garcia M."/>
            <person name="Sanchez-Ramirez S."/>
            <person name="Szollosi G.J."/>
            <person name="Szarkandi J.G."/>
            <person name="Papp V."/>
            <person name="Albert L."/>
            <person name="Andreopoulos W."/>
            <person name="Angelini C."/>
            <person name="Antonin V."/>
            <person name="Barry K.W."/>
            <person name="Bougher N.L."/>
            <person name="Buchanan P."/>
            <person name="Buyck B."/>
            <person name="Bense V."/>
            <person name="Catcheside P."/>
            <person name="Chovatia M."/>
            <person name="Cooper J."/>
            <person name="Damon W."/>
            <person name="Desjardin D."/>
            <person name="Finy P."/>
            <person name="Geml J."/>
            <person name="Haridas S."/>
            <person name="Hughes K."/>
            <person name="Justo A."/>
            <person name="Karasinski D."/>
            <person name="Kautmanova I."/>
            <person name="Kiss B."/>
            <person name="Kocsube S."/>
            <person name="Kotiranta H."/>
            <person name="LaButti K.M."/>
            <person name="Lechner B.E."/>
            <person name="Liimatainen K."/>
            <person name="Lipzen A."/>
            <person name="Lukacs Z."/>
            <person name="Mihaltcheva S."/>
            <person name="Morgado L.N."/>
            <person name="Niskanen T."/>
            <person name="Noordeloos M.E."/>
            <person name="Ohm R.A."/>
            <person name="Ortiz-Santana B."/>
            <person name="Ovrebo C."/>
            <person name="Racz N."/>
            <person name="Riley R."/>
            <person name="Savchenko A."/>
            <person name="Shiryaev A."/>
            <person name="Soop K."/>
            <person name="Spirin V."/>
            <person name="Szebenyi C."/>
            <person name="Tomsovsky M."/>
            <person name="Tulloss R.E."/>
            <person name="Uehling J."/>
            <person name="Grigoriev I.V."/>
            <person name="Vagvolgyi C."/>
            <person name="Papp T."/>
            <person name="Martin F.M."/>
            <person name="Miettinen O."/>
            <person name="Hibbett D.S."/>
            <person name="Nagy L.G."/>
        </authorList>
    </citation>
    <scope>NUCLEOTIDE SEQUENCE [LARGE SCALE GENOMIC DNA]</scope>
    <source>
        <strain evidence="3 4">OMC1185</strain>
    </source>
</reference>
<evidence type="ECO:0000313" key="4">
    <source>
        <dbReference type="Proteomes" id="UP000305948"/>
    </source>
</evidence>
<keyword evidence="1" id="KW-0472">Membrane</keyword>
<dbReference type="STRING" id="5364.A0A5C3N3F1"/>
<dbReference type="GO" id="GO:0061617">
    <property type="term" value="C:MICOS complex"/>
    <property type="evidence" value="ECO:0007669"/>
    <property type="project" value="UniProtKB-UniRule"/>
</dbReference>
<comment type="function">
    <text evidence="1">Component of the MICOS complex, a large protein complex of the mitochondrial inner membrane that plays crucial roles in the maintenance of crista junctions, inner membrane architecture, and formation of contact sites to the outer membrane.</text>
</comment>
<proteinExistence type="predicted"/>
<dbReference type="Pfam" id="PF09769">
    <property type="entry name" value="ApoO"/>
    <property type="match status" value="1"/>
</dbReference>
<dbReference type="GO" id="GO:0042407">
    <property type="term" value="P:cristae formation"/>
    <property type="evidence" value="ECO:0007669"/>
    <property type="project" value="InterPro"/>
</dbReference>
<protein>
    <recommendedName>
        <fullName evidence="1">MICOS complex subunit</fullName>
    </recommendedName>
</protein>
<name>A0A5C3N3F1_9AGAM</name>
<dbReference type="PANTHER" id="PTHR28268">
    <property type="entry name" value="MICOS SUBUNIT MIC26"/>
    <property type="match status" value="1"/>
</dbReference>
<dbReference type="GO" id="GO:0044284">
    <property type="term" value="C:mitochondrial crista junction"/>
    <property type="evidence" value="ECO:0007669"/>
    <property type="project" value="TreeGrafter"/>
</dbReference>
<dbReference type="AlphaFoldDB" id="A0A5C3N3F1"/>
<comment type="subunit">
    <text evidence="1">Component of the mitochondrial contact site and cristae organizing system (MICOS) complex.</text>
</comment>
<dbReference type="Proteomes" id="UP000305948">
    <property type="component" value="Unassembled WGS sequence"/>
</dbReference>
<feature type="region of interest" description="Disordered" evidence="2">
    <location>
        <begin position="338"/>
        <end position="372"/>
    </location>
</feature>
<keyword evidence="4" id="KW-1185">Reference proteome</keyword>
<evidence type="ECO:0000313" key="3">
    <source>
        <dbReference type="EMBL" id="TFK50628.1"/>
    </source>
</evidence>
<dbReference type="InterPro" id="IPR033181">
    <property type="entry name" value="Mic26_fungi"/>
</dbReference>
<accession>A0A5C3N3F1</accession>
<dbReference type="OrthoDB" id="2399148at2759"/>
<comment type="subcellular location">
    <subcellularLocation>
        <location evidence="1">Mitochondrion inner membrane</location>
    </subcellularLocation>
</comment>